<name>A0A2S6IQA0_9FLAO</name>
<dbReference type="Proteomes" id="UP000239002">
    <property type="component" value="Unassembled WGS sequence"/>
</dbReference>
<dbReference type="InterPro" id="IPR050229">
    <property type="entry name" value="GlpE_sulfurtransferase"/>
</dbReference>
<reference evidence="3 4" key="1">
    <citation type="submission" date="2018-02" db="EMBL/GenBank/DDBJ databases">
        <title>Genomic Encyclopedia of Archaeal and Bacterial Type Strains, Phase II (KMG-II): from individual species to whole genera.</title>
        <authorList>
            <person name="Goeker M."/>
        </authorList>
    </citation>
    <scope>NUCLEOTIDE SEQUENCE [LARGE SCALE GENOMIC DNA]</scope>
    <source>
        <strain evidence="3 4">DSM 16809</strain>
    </source>
</reference>
<evidence type="ECO:0000259" key="2">
    <source>
        <dbReference type="PROSITE" id="PS50206"/>
    </source>
</evidence>
<sequence>MRRILSLVIFTFLVTYSTIATGQEKEVVQKDIPELLETYNKMTVPYLSVQNLKTDYDQYVILDTRKKKEYEVSHLPGAIWVGEKYSSKRMPELAKDVKIVVYCSVGIRSEGFGEKMLKDGYTDVNNLYGSIFSWKDAGYEVLDLNNTPTDNVHVYSKVWGRFLKSGVKVF</sequence>
<evidence type="ECO:0000313" key="4">
    <source>
        <dbReference type="Proteomes" id="UP000239002"/>
    </source>
</evidence>
<proteinExistence type="predicted"/>
<gene>
    <name evidence="3" type="ORF">LY01_00102</name>
</gene>
<dbReference type="GO" id="GO:0004792">
    <property type="term" value="F:thiosulfate-cyanide sulfurtransferase activity"/>
    <property type="evidence" value="ECO:0007669"/>
    <property type="project" value="InterPro"/>
</dbReference>
<dbReference type="Gene3D" id="3.40.250.10">
    <property type="entry name" value="Rhodanese-like domain"/>
    <property type="match status" value="1"/>
</dbReference>
<feature type="signal peptide" evidence="1">
    <location>
        <begin position="1"/>
        <end position="22"/>
    </location>
</feature>
<dbReference type="PROSITE" id="PS00380">
    <property type="entry name" value="RHODANESE_1"/>
    <property type="match status" value="1"/>
</dbReference>
<dbReference type="AlphaFoldDB" id="A0A2S6IQA0"/>
<comment type="caution">
    <text evidence="3">The sequence shown here is derived from an EMBL/GenBank/DDBJ whole genome shotgun (WGS) entry which is preliminary data.</text>
</comment>
<dbReference type="SMART" id="SM00450">
    <property type="entry name" value="RHOD"/>
    <property type="match status" value="1"/>
</dbReference>
<feature type="chain" id="PRO_5015410392" evidence="1">
    <location>
        <begin position="23"/>
        <end position="170"/>
    </location>
</feature>
<dbReference type="Pfam" id="PF00581">
    <property type="entry name" value="Rhodanese"/>
    <property type="match status" value="1"/>
</dbReference>
<dbReference type="InterPro" id="IPR001763">
    <property type="entry name" value="Rhodanese-like_dom"/>
</dbReference>
<keyword evidence="4" id="KW-1185">Reference proteome</keyword>
<dbReference type="NCBIfam" id="NF045521">
    <property type="entry name" value="rhoda_near_glyco"/>
    <property type="match status" value="1"/>
</dbReference>
<dbReference type="InterPro" id="IPR001307">
    <property type="entry name" value="Thiosulphate_STrfase_CS"/>
</dbReference>
<organism evidence="3 4">
    <name type="scientific">Nonlabens xylanidelens</name>
    <dbReference type="NCBI Taxonomy" id="191564"/>
    <lineage>
        <taxon>Bacteria</taxon>
        <taxon>Pseudomonadati</taxon>
        <taxon>Bacteroidota</taxon>
        <taxon>Flavobacteriia</taxon>
        <taxon>Flavobacteriales</taxon>
        <taxon>Flavobacteriaceae</taxon>
        <taxon>Nonlabens</taxon>
    </lineage>
</organism>
<keyword evidence="1" id="KW-0732">Signal</keyword>
<evidence type="ECO:0000313" key="3">
    <source>
        <dbReference type="EMBL" id="PPK96286.1"/>
    </source>
</evidence>
<evidence type="ECO:0000256" key="1">
    <source>
        <dbReference type="SAM" id="SignalP"/>
    </source>
</evidence>
<dbReference type="PROSITE" id="PS50206">
    <property type="entry name" value="RHODANESE_3"/>
    <property type="match status" value="1"/>
</dbReference>
<dbReference type="PANTHER" id="PTHR43031">
    <property type="entry name" value="FAD-DEPENDENT OXIDOREDUCTASE"/>
    <property type="match status" value="1"/>
</dbReference>
<keyword evidence="3" id="KW-0808">Transferase</keyword>
<protein>
    <submittedName>
        <fullName evidence="3">Rhodanese-related sulfurtransferase</fullName>
    </submittedName>
</protein>
<dbReference type="SUPFAM" id="SSF52821">
    <property type="entry name" value="Rhodanese/Cell cycle control phosphatase"/>
    <property type="match status" value="1"/>
</dbReference>
<dbReference type="PANTHER" id="PTHR43031:SF1">
    <property type="entry name" value="PYRIDINE NUCLEOTIDE-DISULPHIDE OXIDOREDUCTASE"/>
    <property type="match status" value="1"/>
</dbReference>
<dbReference type="CDD" id="cd00158">
    <property type="entry name" value="RHOD"/>
    <property type="match status" value="1"/>
</dbReference>
<accession>A0A2S6IQA0</accession>
<dbReference type="InterPro" id="IPR036873">
    <property type="entry name" value="Rhodanese-like_dom_sf"/>
</dbReference>
<feature type="domain" description="Rhodanese" evidence="2">
    <location>
        <begin position="55"/>
        <end position="143"/>
    </location>
</feature>
<dbReference type="EMBL" id="PTJE01000001">
    <property type="protein sequence ID" value="PPK96286.1"/>
    <property type="molecule type" value="Genomic_DNA"/>
</dbReference>
<dbReference type="RefSeq" id="WP_211289252.1">
    <property type="nucleotide sequence ID" value="NZ_MQVW01000022.1"/>
</dbReference>